<proteinExistence type="predicted"/>
<dbReference type="EMBL" id="ML213513">
    <property type="protein sequence ID" value="TFK50698.1"/>
    <property type="molecule type" value="Genomic_DNA"/>
</dbReference>
<feature type="region of interest" description="Disordered" evidence="1">
    <location>
        <begin position="253"/>
        <end position="273"/>
    </location>
</feature>
<dbReference type="Proteomes" id="UP000305948">
    <property type="component" value="Unassembled WGS sequence"/>
</dbReference>
<name>A0A5C3N3L3_9AGAM</name>
<dbReference type="OrthoDB" id="2884925at2759"/>
<organism evidence="2 3">
    <name type="scientific">Heliocybe sulcata</name>
    <dbReference type="NCBI Taxonomy" id="5364"/>
    <lineage>
        <taxon>Eukaryota</taxon>
        <taxon>Fungi</taxon>
        <taxon>Dikarya</taxon>
        <taxon>Basidiomycota</taxon>
        <taxon>Agaricomycotina</taxon>
        <taxon>Agaricomycetes</taxon>
        <taxon>Gloeophyllales</taxon>
        <taxon>Gloeophyllaceae</taxon>
        <taxon>Heliocybe</taxon>
    </lineage>
</organism>
<accession>A0A5C3N3L3</accession>
<evidence type="ECO:0000313" key="2">
    <source>
        <dbReference type="EMBL" id="TFK50698.1"/>
    </source>
</evidence>
<sequence length="273" mass="31147">MQAERRRIRRQMAHHERELVKLKRQYNDLLPIARLPQELLTEILLIASHGYSRPPTFGWLALTRICHRWREAALGAPAFWSRFASGERLKRTGLAFHRLMLGRSAQCDLSVYLSMHLHHLEHAKELCLVLANETHRIRDLELANCTKRGLKFFEQECCWDVSLLEVRSLSISKKDAIDEPLPWLSNFPTSRLCRLSTFGISLNACRRLFVPSITSLELSGEPGSPIASMTVMCSVRRGLPALCNLRIFLGPQPAGRRPSRTSRPGHRRSAPAT</sequence>
<gene>
    <name evidence="2" type="ORF">OE88DRAFT_286466</name>
</gene>
<evidence type="ECO:0000256" key="1">
    <source>
        <dbReference type="SAM" id="MobiDB-lite"/>
    </source>
</evidence>
<dbReference type="AlphaFoldDB" id="A0A5C3N3L3"/>
<evidence type="ECO:0000313" key="3">
    <source>
        <dbReference type="Proteomes" id="UP000305948"/>
    </source>
</evidence>
<keyword evidence="3" id="KW-1185">Reference proteome</keyword>
<protein>
    <submittedName>
        <fullName evidence="2">Uncharacterized protein</fullName>
    </submittedName>
</protein>
<feature type="compositionally biased region" description="Basic residues" evidence="1">
    <location>
        <begin position="257"/>
        <end position="273"/>
    </location>
</feature>
<reference evidence="2 3" key="1">
    <citation type="journal article" date="2019" name="Nat. Ecol. Evol.">
        <title>Megaphylogeny resolves global patterns of mushroom evolution.</title>
        <authorList>
            <person name="Varga T."/>
            <person name="Krizsan K."/>
            <person name="Foldi C."/>
            <person name="Dima B."/>
            <person name="Sanchez-Garcia M."/>
            <person name="Sanchez-Ramirez S."/>
            <person name="Szollosi G.J."/>
            <person name="Szarkandi J.G."/>
            <person name="Papp V."/>
            <person name="Albert L."/>
            <person name="Andreopoulos W."/>
            <person name="Angelini C."/>
            <person name="Antonin V."/>
            <person name="Barry K.W."/>
            <person name="Bougher N.L."/>
            <person name="Buchanan P."/>
            <person name="Buyck B."/>
            <person name="Bense V."/>
            <person name="Catcheside P."/>
            <person name="Chovatia M."/>
            <person name="Cooper J."/>
            <person name="Damon W."/>
            <person name="Desjardin D."/>
            <person name="Finy P."/>
            <person name="Geml J."/>
            <person name="Haridas S."/>
            <person name="Hughes K."/>
            <person name="Justo A."/>
            <person name="Karasinski D."/>
            <person name="Kautmanova I."/>
            <person name="Kiss B."/>
            <person name="Kocsube S."/>
            <person name="Kotiranta H."/>
            <person name="LaButti K.M."/>
            <person name="Lechner B.E."/>
            <person name="Liimatainen K."/>
            <person name="Lipzen A."/>
            <person name="Lukacs Z."/>
            <person name="Mihaltcheva S."/>
            <person name="Morgado L.N."/>
            <person name="Niskanen T."/>
            <person name="Noordeloos M.E."/>
            <person name="Ohm R.A."/>
            <person name="Ortiz-Santana B."/>
            <person name="Ovrebo C."/>
            <person name="Racz N."/>
            <person name="Riley R."/>
            <person name="Savchenko A."/>
            <person name="Shiryaev A."/>
            <person name="Soop K."/>
            <person name="Spirin V."/>
            <person name="Szebenyi C."/>
            <person name="Tomsovsky M."/>
            <person name="Tulloss R.E."/>
            <person name="Uehling J."/>
            <person name="Grigoriev I.V."/>
            <person name="Vagvolgyi C."/>
            <person name="Papp T."/>
            <person name="Martin F.M."/>
            <person name="Miettinen O."/>
            <person name="Hibbett D.S."/>
            <person name="Nagy L.G."/>
        </authorList>
    </citation>
    <scope>NUCLEOTIDE SEQUENCE [LARGE SCALE GENOMIC DNA]</scope>
    <source>
        <strain evidence="2 3">OMC1185</strain>
    </source>
</reference>